<accession>A0A2S7I898</accession>
<proteinExistence type="predicted"/>
<dbReference type="EMBL" id="PTPZ01000001">
    <property type="protein sequence ID" value="PPZ92791.1"/>
    <property type="molecule type" value="Genomic_DNA"/>
</dbReference>
<name>A0A2S7I898_9FLAO</name>
<sequence>MGRNGKDSGVAVRGTKQRHTTVRGDGSAYKAAMKRTYFRVMKADYVLEEHGKVVAKWGDQFAQK</sequence>
<organism evidence="2 3">
    <name type="scientific">Cloacibacterium normanense</name>
    <dbReference type="NCBI Taxonomy" id="237258"/>
    <lineage>
        <taxon>Bacteria</taxon>
        <taxon>Pseudomonadati</taxon>
        <taxon>Bacteroidota</taxon>
        <taxon>Flavobacteriia</taxon>
        <taxon>Flavobacteriales</taxon>
        <taxon>Weeksellaceae</taxon>
    </lineage>
</organism>
<gene>
    <name evidence="2" type="ORF">C3729_01935</name>
</gene>
<evidence type="ECO:0000313" key="3">
    <source>
        <dbReference type="Proteomes" id="UP000238565"/>
    </source>
</evidence>
<evidence type="ECO:0000256" key="1">
    <source>
        <dbReference type="SAM" id="MobiDB-lite"/>
    </source>
</evidence>
<reference evidence="2 3" key="1">
    <citation type="submission" date="2018-02" db="EMBL/GenBank/DDBJ databases">
        <title>Draft genome sequence of bacterial isolates from marine environment.</title>
        <authorList>
            <person name="Singh S.K."/>
            <person name="Hill R."/>
            <person name="Major S."/>
            <person name="Cai H."/>
            <person name="Li Y."/>
        </authorList>
    </citation>
    <scope>NUCLEOTIDE SEQUENCE [LARGE SCALE GENOMIC DNA]</scope>
    <source>
        <strain evidence="2 3">IMET F</strain>
    </source>
</reference>
<protein>
    <submittedName>
        <fullName evidence="2">Uncharacterized protein</fullName>
    </submittedName>
</protein>
<comment type="caution">
    <text evidence="2">The sequence shown here is derived from an EMBL/GenBank/DDBJ whole genome shotgun (WGS) entry which is preliminary data.</text>
</comment>
<feature type="region of interest" description="Disordered" evidence="1">
    <location>
        <begin position="1"/>
        <end position="27"/>
    </location>
</feature>
<dbReference type="Proteomes" id="UP000238565">
    <property type="component" value="Unassembled WGS sequence"/>
</dbReference>
<evidence type="ECO:0000313" key="2">
    <source>
        <dbReference type="EMBL" id="PPZ92791.1"/>
    </source>
</evidence>
<dbReference type="AlphaFoldDB" id="A0A2S7I898"/>